<organism evidence="1 2">
    <name type="scientific">Scophthalmus maximus</name>
    <name type="common">Turbot</name>
    <name type="synonym">Psetta maxima</name>
    <dbReference type="NCBI Taxonomy" id="52904"/>
    <lineage>
        <taxon>Eukaryota</taxon>
        <taxon>Metazoa</taxon>
        <taxon>Chordata</taxon>
        <taxon>Craniata</taxon>
        <taxon>Vertebrata</taxon>
        <taxon>Euteleostomi</taxon>
        <taxon>Actinopterygii</taxon>
        <taxon>Neopterygii</taxon>
        <taxon>Teleostei</taxon>
        <taxon>Neoteleostei</taxon>
        <taxon>Acanthomorphata</taxon>
        <taxon>Carangaria</taxon>
        <taxon>Pleuronectiformes</taxon>
        <taxon>Pleuronectoidei</taxon>
        <taxon>Scophthalmidae</taxon>
        <taxon>Scophthalmus</taxon>
    </lineage>
</organism>
<evidence type="ECO:0000313" key="2">
    <source>
        <dbReference type="Proteomes" id="UP000246464"/>
    </source>
</evidence>
<dbReference type="AlphaFoldDB" id="A0A2U9BVB2"/>
<gene>
    <name evidence="1" type="ORF">SMAX5B_005079</name>
</gene>
<accession>A0A2U9BVB2</accession>
<dbReference type="EMBL" id="CP026252">
    <property type="protein sequence ID" value="AWP08051.1"/>
    <property type="molecule type" value="Genomic_DNA"/>
</dbReference>
<protein>
    <submittedName>
        <fullName evidence="1">Uncharacterized protein</fullName>
    </submittedName>
</protein>
<dbReference type="Proteomes" id="UP000246464">
    <property type="component" value="Chromosome 10"/>
</dbReference>
<name>A0A2U9BVB2_SCOMX</name>
<reference evidence="1 2" key="1">
    <citation type="submission" date="2017-12" db="EMBL/GenBank/DDBJ databases">
        <title>Integrating genomic resources of turbot (Scophthalmus maximus) in depth evaluation of genetic and physical mapping variation across individuals.</title>
        <authorList>
            <person name="Martinez P."/>
        </authorList>
    </citation>
    <scope>NUCLEOTIDE SEQUENCE [LARGE SCALE GENOMIC DNA]</scope>
</reference>
<sequence length="54" mass="6466">MTTVVLTEKCQSHMTNDYLRNRVLQSKWRHESRPTVHRVAVLGRVDKLRFPRAF</sequence>
<evidence type="ECO:0000313" key="1">
    <source>
        <dbReference type="EMBL" id="AWP08051.1"/>
    </source>
</evidence>
<proteinExistence type="predicted"/>
<keyword evidence="2" id="KW-1185">Reference proteome</keyword>